<dbReference type="InterPro" id="IPR050469">
    <property type="entry name" value="Diguanylate_Cyclase"/>
</dbReference>
<protein>
    <recommendedName>
        <fullName evidence="1">diguanylate cyclase</fullName>
        <ecNumber evidence="1">2.7.7.65</ecNumber>
    </recommendedName>
</protein>
<dbReference type="PROSITE" id="PS50887">
    <property type="entry name" value="GGDEF"/>
    <property type="match status" value="1"/>
</dbReference>
<accession>A0A2U1V143</accession>
<dbReference type="AlphaFoldDB" id="A0A2U1V143"/>
<dbReference type="PANTHER" id="PTHR45138">
    <property type="entry name" value="REGULATORY COMPONENTS OF SENSORY TRANSDUCTION SYSTEM"/>
    <property type="match status" value="1"/>
</dbReference>
<organism evidence="6 7">
    <name type="scientific">Teichococcus aestuarii</name>
    <dbReference type="NCBI Taxonomy" id="568898"/>
    <lineage>
        <taxon>Bacteria</taxon>
        <taxon>Pseudomonadati</taxon>
        <taxon>Pseudomonadota</taxon>
        <taxon>Alphaproteobacteria</taxon>
        <taxon>Acetobacterales</taxon>
        <taxon>Roseomonadaceae</taxon>
        <taxon>Roseomonas</taxon>
    </lineage>
</organism>
<dbReference type="SMART" id="SM00267">
    <property type="entry name" value="GGDEF"/>
    <property type="match status" value="1"/>
</dbReference>
<keyword evidence="3" id="KW-0597">Phosphoprotein</keyword>
<dbReference type="FunFam" id="3.30.70.270:FF:000001">
    <property type="entry name" value="Diguanylate cyclase domain protein"/>
    <property type="match status" value="1"/>
</dbReference>
<feature type="domain" description="Response regulatory" evidence="4">
    <location>
        <begin position="4"/>
        <end position="121"/>
    </location>
</feature>
<dbReference type="EC" id="2.7.7.65" evidence="1"/>
<dbReference type="EMBL" id="PDOA01000012">
    <property type="protein sequence ID" value="PWC27614.1"/>
    <property type="molecule type" value="Genomic_DNA"/>
</dbReference>
<evidence type="ECO:0000259" key="5">
    <source>
        <dbReference type="PROSITE" id="PS50887"/>
    </source>
</evidence>
<evidence type="ECO:0000256" key="2">
    <source>
        <dbReference type="ARBA" id="ARBA00034247"/>
    </source>
</evidence>
<dbReference type="GO" id="GO:0005886">
    <property type="term" value="C:plasma membrane"/>
    <property type="evidence" value="ECO:0007669"/>
    <property type="project" value="TreeGrafter"/>
</dbReference>
<dbReference type="RefSeq" id="WP_109518043.1">
    <property type="nucleotide sequence ID" value="NZ_PDOA01000012.1"/>
</dbReference>
<dbReference type="GO" id="GO:0043709">
    <property type="term" value="P:cell adhesion involved in single-species biofilm formation"/>
    <property type="evidence" value="ECO:0007669"/>
    <property type="project" value="TreeGrafter"/>
</dbReference>
<evidence type="ECO:0000313" key="6">
    <source>
        <dbReference type="EMBL" id="PWC27614.1"/>
    </source>
</evidence>
<evidence type="ECO:0000256" key="3">
    <source>
        <dbReference type="PROSITE-ProRule" id="PRU00169"/>
    </source>
</evidence>
<dbReference type="OrthoDB" id="9812260at2"/>
<gene>
    <name evidence="6" type="ORF">CR165_16450</name>
</gene>
<dbReference type="CDD" id="cd01949">
    <property type="entry name" value="GGDEF"/>
    <property type="match status" value="1"/>
</dbReference>
<dbReference type="Gene3D" id="3.40.50.2300">
    <property type="match status" value="1"/>
</dbReference>
<keyword evidence="7" id="KW-1185">Reference proteome</keyword>
<reference evidence="7" key="1">
    <citation type="submission" date="2017-10" db="EMBL/GenBank/DDBJ databases">
        <authorList>
            <person name="Toshchakov S.V."/>
            <person name="Goeva M.A."/>
        </authorList>
    </citation>
    <scope>NUCLEOTIDE SEQUENCE [LARGE SCALE GENOMIC DNA]</scope>
    <source>
        <strain evidence="7">JR1/69-1-13</strain>
    </source>
</reference>
<dbReference type="InterPro" id="IPR043128">
    <property type="entry name" value="Rev_trsase/Diguanyl_cyclase"/>
</dbReference>
<dbReference type="SMART" id="SM00448">
    <property type="entry name" value="REC"/>
    <property type="match status" value="1"/>
</dbReference>
<dbReference type="GO" id="GO:0000160">
    <property type="term" value="P:phosphorelay signal transduction system"/>
    <property type="evidence" value="ECO:0007669"/>
    <property type="project" value="InterPro"/>
</dbReference>
<dbReference type="GO" id="GO:1902201">
    <property type="term" value="P:negative regulation of bacterial-type flagellum-dependent cell motility"/>
    <property type="evidence" value="ECO:0007669"/>
    <property type="project" value="TreeGrafter"/>
</dbReference>
<evidence type="ECO:0000259" key="4">
    <source>
        <dbReference type="PROSITE" id="PS50110"/>
    </source>
</evidence>
<dbReference type="NCBIfam" id="TIGR00254">
    <property type="entry name" value="GGDEF"/>
    <property type="match status" value="1"/>
</dbReference>
<dbReference type="Pfam" id="PF00072">
    <property type="entry name" value="Response_reg"/>
    <property type="match status" value="1"/>
</dbReference>
<dbReference type="InterPro" id="IPR011006">
    <property type="entry name" value="CheY-like_superfamily"/>
</dbReference>
<sequence>MPFRIMIVDDSATNRLRLAALVARVAETVSVTHASPTLALEDAAAQPPDVLFVDYLMPEMDGVAFLRAFRQLPRCQTVPAVMITALEQRSALYEALEAGASDFLTKPADEVELLARLRNMLKLRAIERELYELAHFDALTGLANRRHFLACLDEAVERAREERTPLSLAVFDVDHFKRINDGFGHPAGDRVLHGLGTACGGLLRQTDLVGRLGGEEFAALLPAAGLTQAVQLSEALRQGIAGLALQDEEGRPIPVTISLGVATLGLAESGESLLRRADQALYAAKRGGRNQVRMSPGPLPAPMAEAG</sequence>
<evidence type="ECO:0000313" key="7">
    <source>
        <dbReference type="Proteomes" id="UP000245048"/>
    </source>
</evidence>
<feature type="domain" description="GGDEF" evidence="5">
    <location>
        <begin position="164"/>
        <end position="297"/>
    </location>
</feature>
<dbReference type="Pfam" id="PF00990">
    <property type="entry name" value="GGDEF"/>
    <property type="match status" value="1"/>
</dbReference>
<dbReference type="CDD" id="cd17551">
    <property type="entry name" value="REC_RpfG-like"/>
    <property type="match status" value="1"/>
</dbReference>
<dbReference type="InterPro" id="IPR000160">
    <property type="entry name" value="GGDEF_dom"/>
</dbReference>
<dbReference type="InterPro" id="IPR001789">
    <property type="entry name" value="Sig_transdc_resp-reg_receiver"/>
</dbReference>
<dbReference type="SUPFAM" id="SSF52172">
    <property type="entry name" value="CheY-like"/>
    <property type="match status" value="1"/>
</dbReference>
<evidence type="ECO:0000256" key="1">
    <source>
        <dbReference type="ARBA" id="ARBA00012528"/>
    </source>
</evidence>
<dbReference type="PROSITE" id="PS50110">
    <property type="entry name" value="RESPONSE_REGULATORY"/>
    <property type="match status" value="1"/>
</dbReference>
<proteinExistence type="predicted"/>
<dbReference type="GO" id="GO:0052621">
    <property type="term" value="F:diguanylate cyclase activity"/>
    <property type="evidence" value="ECO:0007669"/>
    <property type="project" value="UniProtKB-EC"/>
</dbReference>
<name>A0A2U1V143_9PROT</name>
<dbReference type="PANTHER" id="PTHR45138:SF9">
    <property type="entry name" value="DIGUANYLATE CYCLASE DGCM-RELATED"/>
    <property type="match status" value="1"/>
</dbReference>
<dbReference type="Gene3D" id="3.30.70.270">
    <property type="match status" value="1"/>
</dbReference>
<feature type="modified residue" description="4-aspartylphosphate" evidence="3">
    <location>
        <position position="54"/>
    </location>
</feature>
<dbReference type="Proteomes" id="UP000245048">
    <property type="component" value="Unassembled WGS sequence"/>
</dbReference>
<dbReference type="SUPFAM" id="SSF55073">
    <property type="entry name" value="Nucleotide cyclase"/>
    <property type="match status" value="1"/>
</dbReference>
<comment type="catalytic activity">
    <reaction evidence="2">
        <text>2 GTP = 3',3'-c-di-GMP + 2 diphosphate</text>
        <dbReference type="Rhea" id="RHEA:24898"/>
        <dbReference type="ChEBI" id="CHEBI:33019"/>
        <dbReference type="ChEBI" id="CHEBI:37565"/>
        <dbReference type="ChEBI" id="CHEBI:58805"/>
        <dbReference type="EC" id="2.7.7.65"/>
    </reaction>
</comment>
<dbReference type="InterPro" id="IPR029787">
    <property type="entry name" value="Nucleotide_cyclase"/>
</dbReference>
<comment type="caution">
    <text evidence="6">The sequence shown here is derived from an EMBL/GenBank/DDBJ whole genome shotgun (WGS) entry which is preliminary data.</text>
</comment>